<proteinExistence type="predicted"/>
<dbReference type="VEuPathDB" id="FungiDB:ASPZODRAFT_138535"/>
<reference evidence="2" key="1">
    <citation type="journal article" date="2017" name="Genome Biol.">
        <title>Comparative genomics reveals high biological diversity and specific adaptations in the industrially and medically important fungal genus Aspergillus.</title>
        <authorList>
            <person name="de Vries R.P."/>
            <person name="Riley R."/>
            <person name="Wiebenga A."/>
            <person name="Aguilar-Osorio G."/>
            <person name="Amillis S."/>
            <person name="Uchima C.A."/>
            <person name="Anderluh G."/>
            <person name="Asadollahi M."/>
            <person name="Askin M."/>
            <person name="Barry K."/>
            <person name="Battaglia E."/>
            <person name="Bayram O."/>
            <person name="Benocci T."/>
            <person name="Braus-Stromeyer S.A."/>
            <person name="Caldana C."/>
            <person name="Canovas D."/>
            <person name="Cerqueira G.C."/>
            <person name="Chen F."/>
            <person name="Chen W."/>
            <person name="Choi C."/>
            <person name="Clum A."/>
            <person name="Dos Santos R.A."/>
            <person name="Damasio A.R."/>
            <person name="Diallinas G."/>
            <person name="Emri T."/>
            <person name="Fekete E."/>
            <person name="Flipphi M."/>
            <person name="Freyberg S."/>
            <person name="Gallo A."/>
            <person name="Gournas C."/>
            <person name="Habgood R."/>
            <person name="Hainaut M."/>
            <person name="Harispe M.L."/>
            <person name="Henrissat B."/>
            <person name="Hilden K.S."/>
            <person name="Hope R."/>
            <person name="Hossain A."/>
            <person name="Karabika E."/>
            <person name="Karaffa L."/>
            <person name="Karanyi Z."/>
            <person name="Krasevec N."/>
            <person name="Kuo A."/>
            <person name="Kusch H."/>
            <person name="LaButti K."/>
            <person name="Lagendijk E.L."/>
            <person name="Lapidus A."/>
            <person name="Levasseur A."/>
            <person name="Lindquist E."/>
            <person name="Lipzen A."/>
            <person name="Logrieco A.F."/>
            <person name="MacCabe A."/>
            <person name="Maekelae M.R."/>
            <person name="Malavazi I."/>
            <person name="Melin P."/>
            <person name="Meyer V."/>
            <person name="Mielnichuk N."/>
            <person name="Miskei M."/>
            <person name="Molnar A.P."/>
            <person name="Mule G."/>
            <person name="Ngan C.Y."/>
            <person name="Orejas M."/>
            <person name="Orosz E."/>
            <person name="Ouedraogo J.P."/>
            <person name="Overkamp K.M."/>
            <person name="Park H.-S."/>
            <person name="Perrone G."/>
            <person name="Piumi F."/>
            <person name="Punt P.J."/>
            <person name="Ram A.F."/>
            <person name="Ramon A."/>
            <person name="Rauscher S."/>
            <person name="Record E."/>
            <person name="Riano-Pachon D.M."/>
            <person name="Robert V."/>
            <person name="Roehrig J."/>
            <person name="Ruller R."/>
            <person name="Salamov A."/>
            <person name="Salih N.S."/>
            <person name="Samson R.A."/>
            <person name="Sandor E."/>
            <person name="Sanguinetti M."/>
            <person name="Schuetze T."/>
            <person name="Sepcic K."/>
            <person name="Shelest E."/>
            <person name="Sherlock G."/>
            <person name="Sophianopoulou V."/>
            <person name="Squina F.M."/>
            <person name="Sun H."/>
            <person name="Susca A."/>
            <person name="Todd R.B."/>
            <person name="Tsang A."/>
            <person name="Unkles S.E."/>
            <person name="van de Wiele N."/>
            <person name="van Rossen-Uffink D."/>
            <person name="Oliveira J.V."/>
            <person name="Vesth T.C."/>
            <person name="Visser J."/>
            <person name="Yu J.-H."/>
            <person name="Zhou M."/>
            <person name="Andersen M.R."/>
            <person name="Archer D.B."/>
            <person name="Baker S.E."/>
            <person name="Benoit I."/>
            <person name="Brakhage A.A."/>
            <person name="Braus G.H."/>
            <person name="Fischer R."/>
            <person name="Frisvad J.C."/>
            <person name="Goldman G.H."/>
            <person name="Houbraken J."/>
            <person name="Oakley B."/>
            <person name="Pocsi I."/>
            <person name="Scazzocchio C."/>
            <person name="Seiboth B."/>
            <person name="vanKuyk P.A."/>
            <person name="Wortman J."/>
            <person name="Dyer P.S."/>
            <person name="Grigoriev I.V."/>
        </authorList>
    </citation>
    <scope>NUCLEOTIDE SEQUENCE [LARGE SCALE GENOMIC DNA]</scope>
    <source>
        <strain evidence="2">CBS 506.65</strain>
    </source>
</reference>
<dbReference type="EMBL" id="KV878336">
    <property type="protein sequence ID" value="OJJ51441.1"/>
    <property type="molecule type" value="Genomic_DNA"/>
</dbReference>
<sequence length="130" mass="14780">MCGATIAYLLEQNHSTSTWTLCTGVMGDFGMRAAPAFTQGALYSLANVACRDSEETNVRFNEIYIALRVEVDESAQRTGFFKASAFDNTFQEILTRPEIQSSRISVMEKRDMTELKFQEKKLELVFRKDD</sequence>
<name>A0A1L9SWG1_9EURO</name>
<accession>A0A1L9SWG1</accession>
<keyword evidence="2" id="KW-1185">Reference proteome</keyword>
<dbReference type="RefSeq" id="XP_022585951.1">
    <property type="nucleotide sequence ID" value="XM_022724472.1"/>
</dbReference>
<dbReference type="AlphaFoldDB" id="A0A1L9SWG1"/>
<evidence type="ECO:0000313" key="2">
    <source>
        <dbReference type="Proteomes" id="UP000184188"/>
    </source>
</evidence>
<evidence type="ECO:0000313" key="1">
    <source>
        <dbReference type="EMBL" id="OJJ51441.1"/>
    </source>
</evidence>
<dbReference type="GeneID" id="34610937"/>
<protein>
    <submittedName>
        <fullName evidence="1">Uncharacterized protein</fullName>
    </submittedName>
</protein>
<dbReference type="OrthoDB" id="10254221at2759"/>
<organism evidence="1 2">
    <name type="scientific">Penicilliopsis zonata CBS 506.65</name>
    <dbReference type="NCBI Taxonomy" id="1073090"/>
    <lineage>
        <taxon>Eukaryota</taxon>
        <taxon>Fungi</taxon>
        <taxon>Dikarya</taxon>
        <taxon>Ascomycota</taxon>
        <taxon>Pezizomycotina</taxon>
        <taxon>Eurotiomycetes</taxon>
        <taxon>Eurotiomycetidae</taxon>
        <taxon>Eurotiales</taxon>
        <taxon>Aspergillaceae</taxon>
        <taxon>Penicilliopsis</taxon>
    </lineage>
</organism>
<dbReference type="Proteomes" id="UP000184188">
    <property type="component" value="Unassembled WGS sequence"/>
</dbReference>
<dbReference type="STRING" id="1073090.A0A1L9SWG1"/>
<gene>
    <name evidence="1" type="ORF">ASPZODRAFT_138535</name>
</gene>